<dbReference type="WBParaSite" id="TCNE_0000491901-mRNA-1">
    <property type="protein sequence ID" value="TCNE_0000491901-mRNA-1"/>
    <property type="gene ID" value="TCNE_0000491901"/>
</dbReference>
<dbReference type="SUPFAM" id="SSF49265">
    <property type="entry name" value="Fibronectin type III"/>
    <property type="match status" value="1"/>
</dbReference>
<evidence type="ECO:0000313" key="3">
    <source>
        <dbReference type="WBParaSite" id="TCNE_0000491901-mRNA-1"/>
    </source>
</evidence>
<sequence length="126" mass="14669">LQVVDTKPTSITVKWQGLDQNQAAHVVGYVLEYKSENEDDDWQEYNGITKHRSRQNEYKVQVRGLEEATEYFFRLKVIGKNDKRGAPGPEVKAVTNCGRELLKRFLQPFMRSFLALMSLSQIFMRL</sequence>
<dbReference type="Pfam" id="PF00041">
    <property type="entry name" value="fn3"/>
    <property type="match status" value="1"/>
</dbReference>
<dbReference type="InterPro" id="IPR036116">
    <property type="entry name" value="FN3_sf"/>
</dbReference>
<name>A0A183U8U9_TOXCA</name>
<dbReference type="InterPro" id="IPR013783">
    <property type="entry name" value="Ig-like_fold"/>
</dbReference>
<protein>
    <submittedName>
        <fullName evidence="3">Fibronectin type-III domain-containing protein</fullName>
    </submittedName>
</protein>
<reference evidence="3" key="1">
    <citation type="submission" date="2016-06" db="UniProtKB">
        <authorList>
            <consortium name="WormBaseParasite"/>
        </authorList>
    </citation>
    <scope>IDENTIFICATION</scope>
</reference>
<evidence type="ECO:0000259" key="1">
    <source>
        <dbReference type="PROSITE" id="PS50853"/>
    </source>
</evidence>
<dbReference type="InterPro" id="IPR003961">
    <property type="entry name" value="FN3_dom"/>
</dbReference>
<proteinExistence type="predicted"/>
<feature type="domain" description="Fibronectin type-III" evidence="1">
    <location>
        <begin position="1"/>
        <end position="100"/>
    </location>
</feature>
<accession>A0A183U8U9</accession>
<dbReference type="Gene3D" id="2.60.40.10">
    <property type="entry name" value="Immunoglobulins"/>
    <property type="match status" value="1"/>
</dbReference>
<dbReference type="AlphaFoldDB" id="A0A183U8U9"/>
<organism evidence="2 3">
    <name type="scientific">Toxocara canis</name>
    <name type="common">Canine roundworm</name>
    <dbReference type="NCBI Taxonomy" id="6265"/>
    <lineage>
        <taxon>Eukaryota</taxon>
        <taxon>Metazoa</taxon>
        <taxon>Ecdysozoa</taxon>
        <taxon>Nematoda</taxon>
        <taxon>Chromadorea</taxon>
        <taxon>Rhabditida</taxon>
        <taxon>Spirurina</taxon>
        <taxon>Ascaridomorpha</taxon>
        <taxon>Ascaridoidea</taxon>
        <taxon>Toxocaridae</taxon>
        <taxon>Toxocara</taxon>
    </lineage>
</organism>
<dbReference type="CDD" id="cd00063">
    <property type="entry name" value="FN3"/>
    <property type="match status" value="1"/>
</dbReference>
<keyword evidence="2" id="KW-1185">Reference proteome</keyword>
<dbReference type="Proteomes" id="UP000050794">
    <property type="component" value="Unassembled WGS sequence"/>
</dbReference>
<dbReference type="PROSITE" id="PS50853">
    <property type="entry name" value="FN3"/>
    <property type="match status" value="1"/>
</dbReference>
<evidence type="ECO:0000313" key="2">
    <source>
        <dbReference type="Proteomes" id="UP000050794"/>
    </source>
</evidence>